<evidence type="ECO:0000256" key="4">
    <source>
        <dbReference type="ARBA" id="ARBA00022801"/>
    </source>
</evidence>
<dbReference type="NCBIfam" id="TIGR01543">
    <property type="entry name" value="proheadase_HK97"/>
    <property type="match status" value="1"/>
</dbReference>
<reference evidence="7" key="1">
    <citation type="submission" date="2023-07" db="EMBL/GenBank/DDBJ databases">
        <title>Ureibacillus sp. isolated from freshwater well.</title>
        <authorList>
            <person name="Kirdat K."/>
            <person name="Bhatt A."/>
            <person name="Teware R."/>
            <person name="Bhavsar Y."/>
            <person name="Yadav A."/>
        </authorList>
    </citation>
    <scope>NUCLEOTIDE SEQUENCE</scope>
    <source>
        <strain evidence="7">BA0131</strain>
    </source>
</reference>
<dbReference type="SUPFAM" id="SSF56563">
    <property type="entry name" value="Major capsid protein gp5"/>
    <property type="match status" value="1"/>
</dbReference>
<dbReference type="Gene3D" id="3.30.2320.10">
    <property type="entry name" value="hypothetical protein PF0899 domain"/>
    <property type="match status" value="1"/>
</dbReference>
<feature type="domain" description="Prohead serine protease" evidence="5">
    <location>
        <begin position="7"/>
        <end position="167"/>
    </location>
</feature>
<evidence type="ECO:0000313" key="7">
    <source>
        <dbReference type="EMBL" id="MDN4493362.1"/>
    </source>
</evidence>
<feature type="domain" description="Phage capsid-like C-terminal" evidence="6">
    <location>
        <begin position="226"/>
        <end position="498"/>
    </location>
</feature>
<proteinExistence type="predicted"/>
<keyword evidence="3" id="KW-0645">Protease</keyword>
<dbReference type="Pfam" id="PF05065">
    <property type="entry name" value="Phage_capsid"/>
    <property type="match status" value="1"/>
</dbReference>
<dbReference type="NCBIfam" id="TIGR01554">
    <property type="entry name" value="major_cap_HK97"/>
    <property type="match status" value="1"/>
</dbReference>
<accession>A0ABT8GPL8</accession>
<dbReference type="InterPro" id="IPR024455">
    <property type="entry name" value="Phage_capsid"/>
</dbReference>
<dbReference type="InterPro" id="IPR054612">
    <property type="entry name" value="Phage_capsid-like_C"/>
</dbReference>
<dbReference type="Proteomes" id="UP001172743">
    <property type="component" value="Unassembled WGS sequence"/>
</dbReference>
<comment type="caution">
    <text evidence="7">The sequence shown here is derived from an EMBL/GenBank/DDBJ whole genome shotgun (WGS) entry which is preliminary data.</text>
</comment>
<comment type="subcellular location">
    <subcellularLocation>
        <location evidence="1">Virion</location>
    </subcellularLocation>
</comment>
<dbReference type="Pfam" id="PF04586">
    <property type="entry name" value="Peptidase_S78"/>
    <property type="match status" value="1"/>
</dbReference>
<dbReference type="EMBL" id="JAUHTQ010000004">
    <property type="protein sequence ID" value="MDN4493362.1"/>
    <property type="molecule type" value="Genomic_DNA"/>
</dbReference>
<evidence type="ECO:0000256" key="1">
    <source>
        <dbReference type="ARBA" id="ARBA00004328"/>
    </source>
</evidence>
<organism evidence="7 8">
    <name type="scientific">Ureibacillus aquaedulcis</name>
    <dbReference type="NCBI Taxonomy" id="3058421"/>
    <lineage>
        <taxon>Bacteria</taxon>
        <taxon>Bacillati</taxon>
        <taxon>Bacillota</taxon>
        <taxon>Bacilli</taxon>
        <taxon>Bacillales</taxon>
        <taxon>Caryophanaceae</taxon>
        <taxon>Ureibacillus</taxon>
    </lineage>
</organism>
<sequence>MELRVQSVELTSNEDGSMTVSGYVNKTNQFSNVLGTTKKFKEKIAKGAFHRAIQNAQKDIDFLAEHNNKKILASTRNGSLELREDDKGLFMSATIAPTSWGKDYYELIKCGILKNMSFGFRTVKDNWRNISPGLFERTIEELELFEVSVVRDPAYSNSTIAARGIDLVEKVVPLNIQNEKKEENKNIMKTEYRYNIAVKETEEETEIREFNNGLRNLQMTSGSSSVIPETVANMIVKKLEETSSIFSQARKIPSVNGTVKIPRETVVGIGSFVGEGKSLIEEAFSLGEVKLQQKRVGAFVSATQQLLNDSAINMADYISSLLATRTYKAIEKSMLKGTDEDEFSGIVPNEEVFEHTLSVGASDQELLDKLLDMTLTIHPEYLQGSQFILSRSFFNRVSKLKDAAGKFYLQNGMNNGTINYLLFGLQVVVTDSLDAGDVGEVPCIVANIQASYAVMIKKSPTITIVQDTDSALRGTVGFLFDSYLDGVVYNPDAIAKLTIVA</sequence>
<name>A0ABT8GPL8_9BACL</name>
<keyword evidence="2" id="KW-1188">Viral release from host cell</keyword>
<evidence type="ECO:0000313" key="8">
    <source>
        <dbReference type="Proteomes" id="UP001172743"/>
    </source>
</evidence>
<dbReference type="RefSeq" id="WP_301137879.1">
    <property type="nucleotide sequence ID" value="NZ_JAUHTQ010000004.1"/>
</dbReference>
<dbReference type="InterPro" id="IPR006433">
    <property type="entry name" value="Prohead_protease"/>
</dbReference>
<protein>
    <submittedName>
        <fullName evidence="7">Phage major capsid protein</fullName>
    </submittedName>
</protein>
<evidence type="ECO:0000256" key="3">
    <source>
        <dbReference type="ARBA" id="ARBA00022670"/>
    </source>
</evidence>
<keyword evidence="8" id="KW-1185">Reference proteome</keyword>
<evidence type="ECO:0000256" key="2">
    <source>
        <dbReference type="ARBA" id="ARBA00022612"/>
    </source>
</evidence>
<dbReference type="InterPro" id="IPR054613">
    <property type="entry name" value="Peptidase_S78_dom"/>
</dbReference>
<dbReference type="Gene3D" id="3.30.2400.10">
    <property type="entry name" value="Major capsid protein gp5"/>
    <property type="match status" value="1"/>
</dbReference>
<keyword evidence="4" id="KW-0378">Hydrolase</keyword>
<gene>
    <name evidence="7" type="ORF">QYB95_07430</name>
</gene>
<evidence type="ECO:0000259" key="6">
    <source>
        <dbReference type="Pfam" id="PF05065"/>
    </source>
</evidence>
<evidence type="ECO:0000259" key="5">
    <source>
        <dbReference type="Pfam" id="PF04586"/>
    </source>
</evidence>